<proteinExistence type="predicted"/>
<protein>
    <submittedName>
        <fullName evidence="1">Uncharacterized protein</fullName>
    </submittedName>
</protein>
<organism evidence="1 2">
    <name type="scientific">Tectimicrobiota bacterium</name>
    <dbReference type="NCBI Taxonomy" id="2528274"/>
    <lineage>
        <taxon>Bacteria</taxon>
        <taxon>Pseudomonadati</taxon>
        <taxon>Nitrospinota/Tectimicrobiota group</taxon>
        <taxon>Candidatus Tectimicrobiota</taxon>
    </lineage>
</organism>
<reference evidence="1" key="1">
    <citation type="submission" date="2019-03" db="EMBL/GenBank/DDBJ databases">
        <title>Lake Tanganyika Metagenome-Assembled Genomes (MAGs).</title>
        <authorList>
            <person name="Tran P."/>
        </authorList>
    </citation>
    <scope>NUCLEOTIDE SEQUENCE</scope>
    <source>
        <strain evidence="1">K_DeepCast_65m_m2_066</strain>
    </source>
</reference>
<dbReference type="EMBL" id="VGLS01001034">
    <property type="protein sequence ID" value="MBM3226747.1"/>
    <property type="molecule type" value="Genomic_DNA"/>
</dbReference>
<comment type="caution">
    <text evidence="1">The sequence shown here is derived from an EMBL/GenBank/DDBJ whole genome shotgun (WGS) entry which is preliminary data.</text>
</comment>
<accession>A0A937W814</accession>
<gene>
    <name evidence="1" type="ORF">FJZ47_23535</name>
</gene>
<sequence>MEEITAKLVLSQEEIAYLWQGGLLAVKIDAPELKVSLDLSTSRPAETRRQSVRIKRVPAKRDLA</sequence>
<evidence type="ECO:0000313" key="1">
    <source>
        <dbReference type="EMBL" id="MBM3226747.1"/>
    </source>
</evidence>
<dbReference type="AlphaFoldDB" id="A0A937W814"/>
<dbReference type="Proteomes" id="UP000712673">
    <property type="component" value="Unassembled WGS sequence"/>
</dbReference>
<name>A0A937W814_UNCTE</name>
<evidence type="ECO:0000313" key="2">
    <source>
        <dbReference type="Proteomes" id="UP000712673"/>
    </source>
</evidence>